<feature type="transmembrane region" description="Helical" evidence="13">
    <location>
        <begin position="31"/>
        <end position="58"/>
    </location>
</feature>
<dbReference type="SMART" id="SM01381">
    <property type="entry name" value="7TM_GPCR_Srsx"/>
    <property type="match status" value="1"/>
</dbReference>
<keyword evidence="8 12" id="KW-0675">Receptor</keyword>
<evidence type="ECO:0000259" key="14">
    <source>
        <dbReference type="PROSITE" id="PS50262"/>
    </source>
</evidence>
<dbReference type="GO" id="GO:0005886">
    <property type="term" value="C:plasma membrane"/>
    <property type="evidence" value="ECO:0007669"/>
    <property type="project" value="UniProtKB-SubCell"/>
</dbReference>
<comment type="similarity">
    <text evidence="12">Belongs to the G-protein coupled receptor 1 family.</text>
</comment>
<dbReference type="Pfam" id="PF00001">
    <property type="entry name" value="7tm_1"/>
    <property type="match status" value="1"/>
</dbReference>
<feature type="domain" description="G-protein coupled receptors family 1 profile" evidence="14">
    <location>
        <begin position="49"/>
        <end position="310"/>
    </location>
</feature>
<keyword evidence="15" id="KW-1185">Reference proteome</keyword>
<dbReference type="AlphaFoldDB" id="A0A6P4ZER8"/>
<comment type="function">
    <text evidence="11">Receptor for NPAF (A-18-F-amide) and NPFF (F-8-F-amide) neuropeptides, also known as morphine-modulating peptides. Can also be activated by a variety of naturally occurring or synthetic FMRF-amide like ligands. This receptor mediates its action by association with G proteins that activate a phosphatidylinositol-calcium second messenger system.</text>
</comment>
<dbReference type="PROSITE" id="PS00237">
    <property type="entry name" value="G_PROTEIN_RECEP_F1_1"/>
    <property type="match status" value="1"/>
</dbReference>
<keyword evidence="5 12" id="KW-0297">G-protein coupled receptor</keyword>
<feature type="transmembrane region" description="Helical" evidence="13">
    <location>
        <begin position="146"/>
        <end position="167"/>
    </location>
</feature>
<evidence type="ECO:0000256" key="10">
    <source>
        <dbReference type="ARBA" id="ARBA00023224"/>
    </source>
</evidence>
<evidence type="ECO:0000256" key="12">
    <source>
        <dbReference type="RuleBase" id="RU000688"/>
    </source>
</evidence>
<feature type="transmembrane region" description="Helical" evidence="13">
    <location>
        <begin position="110"/>
        <end position="134"/>
    </location>
</feature>
<dbReference type="InterPro" id="IPR017452">
    <property type="entry name" value="GPCR_Rhodpsn_7TM"/>
</dbReference>
<evidence type="ECO:0000256" key="11">
    <source>
        <dbReference type="ARBA" id="ARBA00025478"/>
    </source>
</evidence>
<dbReference type="Gene3D" id="1.20.1070.10">
    <property type="entry name" value="Rhodopsin 7-helix transmembrane proteins"/>
    <property type="match status" value="1"/>
</dbReference>
<dbReference type="SUPFAM" id="SSF81321">
    <property type="entry name" value="Family A G protein-coupled receptor-like"/>
    <property type="match status" value="1"/>
</dbReference>
<feature type="transmembrane region" description="Helical" evidence="13">
    <location>
        <begin position="70"/>
        <end position="90"/>
    </location>
</feature>
<evidence type="ECO:0000313" key="16">
    <source>
        <dbReference type="RefSeq" id="XP_019635233.1"/>
    </source>
</evidence>
<keyword evidence="2" id="KW-1003">Cell membrane</keyword>
<dbReference type="GO" id="GO:0042277">
    <property type="term" value="F:peptide binding"/>
    <property type="evidence" value="ECO:0007669"/>
    <property type="project" value="TreeGrafter"/>
</dbReference>
<dbReference type="OrthoDB" id="5953793at2759"/>
<evidence type="ECO:0000313" key="15">
    <source>
        <dbReference type="Proteomes" id="UP000515135"/>
    </source>
</evidence>
<protein>
    <submittedName>
        <fullName evidence="16">Neuropeptide FF receptor 2-like</fullName>
    </submittedName>
</protein>
<keyword evidence="9" id="KW-0325">Glycoprotein</keyword>
<keyword evidence="6 13" id="KW-0472">Membrane</keyword>
<accession>A0A6P4ZER8</accession>
<comment type="subcellular location">
    <subcellularLocation>
        <location evidence="1">Cell membrane</location>
        <topology evidence="1">Multi-pass membrane protein</topology>
    </subcellularLocation>
</comment>
<dbReference type="KEGG" id="bbel:109478218"/>
<evidence type="ECO:0000256" key="4">
    <source>
        <dbReference type="ARBA" id="ARBA00022989"/>
    </source>
</evidence>
<dbReference type="PANTHER" id="PTHR24241">
    <property type="entry name" value="NEUROPEPTIDE RECEPTOR-RELATED G-PROTEIN COUPLED RECEPTOR"/>
    <property type="match status" value="1"/>
</dbReference>
<evidence type="ECO:0000256" key="7">
    <source>
        <dbReference type="ARBA" id="ARBA00023157"/>
    </source>
</evidence>
<dbReference type="PRINTS" id="PR01570">
    <property type="entry name" value="NPFFRECEPTOR"/>
</dbReference>
<evidence type="ECO:0000256" key="8">
    <source>
        <dbReference type="ARBA" id="ARBA00023170"/>
    </source>
</evidence>
<evidence type="ECO:0000256" key="3">
    <source>
        <dbReference type="ARBA" id="ARBA00022692"/>
    </source>
</evidence>
<dbReference type="CDD" id="cd15207">
    <property type="entry name" value="7tmA_NPFFR"/>
    <property type="match status" value="1"/>
</dbReference>
<gene>
    <name evidence="16" type="primary">LOC109478218</name>
</gene>
<dbReference type="PANTHER" id="PTHR24241:SF76">
    <property type="entry name" value="NEUROPEPTIDE SIFAMIDE RECEPTOR"/>
    <property type="match status" value="1"/>
</dbReference>
<name>A0A6P4ZER8_BRABE</name>
<evidence type="ECO:0000256" key="9">
    <source>
        <dbReference type="ARBA" id="ARBA00023180"/>
    </source>
</evidence>
<organism evidence="15 16">
    <name type="scientific">Branchiostoma belcheri</name>
    <name type="common">Amphioxus</name>
    <dbReference type="NCBI Taxonomy" id="7741"/>
    <lineage>
        <taxon>Eukaryota</taxon>
        <taxon>Metazoa</taxon>
        <taxon>Chordata</taxon>
        <taxon>Cephalochordata</taxon>
        <taxon>Leptocardii</taxon>
        <taxon>Amphioxiformes</taxon>
        <taxon>Branchiostomatidae</taxon>
        <taxon>Branchiostoma</taxon>
    </lineage>
</organism>
<evidence type="ECO:0000256" key="13">
    <source>
        <dbReference type="SAM" id="Phobius"/>
    </source>
</evidence>
<keyword evidence="4 13" id="KW-1133">Transmembrane helix</keyword>
<dbReference type="GO" id="GO:0032870">
    <property type="term" value="P:cellular response to hormone stimulus"/>
    <property type="evidence" value="ECO:0007669"/>
    <property type="project" value="TreeGrafter"/>
</dbReference>
<evidence type="ECO:0000256" key="1">
    <source>
        <dbReference type="ARBA" id="ARBA00004651"/>
    </source>
</evidence>
<feature type="transmembrane region" description="Helical" evidence="13">
    <location>
        <begin position="287"/>
        <end position="313"/>
    </location>
</feature>
<evidence type="ECO:0000256" key="2">
    <source>
        <dbReference type="ARBA" id="ARBA00022475"/>
    </source>
</evidence>
<reference evidence="16" key="1">
    <citation type="submission" date="2025-08" db="UniProtKB">
        <authorList>
            <consortium name="RefSeq"/>
        </authorList>
    </citation>
    <scope>IDENTIFICATION</scope>
    <source>
        <tissue evidence="16">Gonad</tissue>
    </source>
</reference>
<sequence length="370" mass="41366">MATSENNTTSAGNVTNNFEIPGTILKQSVPVIVILVISYFVVFLLCVVGNSLVCFVVAKIPRMRTVTNYFILNLAASDILVAIFCMPFTLVDNIIIGWPFGNVMCKLTAAVQVVSVLASVFTLVAIAVDRYYAIVYPTTHTFTGKVTLYVTAGVWMLSILLMIPQVLLIRENAWVENGQVILTLCQETSAFWRKIYTTLLFICCFIIPLTVIMYLYARIGLAVWFKPTPGGDKATEEAKAVSLQRKLKVIKMLLTVVVLFALSWLPIHVITMINDYGSLLPDQQDILWIYVYPACHWLIYFNSAINPIIYGFFNQNFRAAFRTLMMMKGLNVSAFQSRMVSQGTVIRRSTRKRPLKSAVKAGNEVPPAAV</sequence>
<evidence type="ECO:0000256" key="6">
    <source>
        <dbReference type="ARBA" id="ARBA00023136"/>
    </source>
</evidence>
<feature type="transmembrane region" description="Helical" evidence="13">
    <location>
        <begin position="195"/>
        <end position="217"/>
    </location>
</feature>
<dbReference type="Proteomes" id="UP000515135">
    <property type="component" value="Unplaced"/>
</dbReference>
<evidence type="ECO:0000256" key="5">
    <source>
        <dbReference type="ARBA" id="ARBA00023040"/>
    </source>
</evidence>
<feature type="transmembrane region" description="Helical" evidence="13">
    <location>
        <begin position="249"/>
        <end position="267"/>
    </location>
</feature>
<dbReference type="PROSITE" id="PS50262">
    <property type="entry name" value="G_PROTEIN_RECEP_F1_2"/>
    <property type="match status" value="1"/>
</dbReference>
<dbReference type="FunFam" id="1.20.1070.10:FF:000291">
    <property type="entry name" value="Predicted protein"/>
    <property type="match status" value="1"/>
</dbReference>
<dbReference type="GeneID" id="109478218"/>
<dbReference type="PRINTS" id="PR00237">
    <property type="entry name" value="GPCRRHODOPSN"/>
</dbReference>
<keyword evidence="3 12" id="KW-0812">Transmembrane</keyword>
<keyword evidence="10 12" id="KW-0807">Transducer</keyword>
<dbReference type="GO" id="GO:0008188">
    <property type="term" value="F:neuropeptide receptor activity"/>
    <property type="evidence" value="ECO:0007669"/>
    <property type="project" value="InterPro"/>
</dbReference>
<dbReference type="InterPro" id="IPR000276">
    <property type="entry name" value="GPCR_Rhodpsn"/>
</dbReference>
<dbReference type="RefSeq" id="XP_019635233.1">
    <property type="nucleotide sequence ID" value="XM_019779674.1"/>
</dbReference>
<proteinExistence type="inferred from homology"/>
<dbReference type="InterPro" id="IPR005395">
    <property type="entry name" value="NPFF_rcpt"/>
</dbReference>
<keyword evidence="7" id="KW-1015">Disulfide bond</keyword>